<feature type="compositionally biased region" description="Basic and acidic residues" evidence="1">
    <location>
        <begin position="246"/>
        <end position="258"/>
    </location>
</feature>
<proteinExistence type="predicted"/>
<dbReference type="EMBL" id="BAAARW010000024">
    <property type="protein sequence ID" value="GAA2440012.1"/>
    <property type="molecule type" value="Genomic_DNA"/>
</dbReference>
<evidence type="ECO:0000313" key="4">
    <source>
        <dbReference type="Proteomes" id="UP001501231"/>
    </source>
</evidence>
<dbReference type="Proteomes" id="UP001501231">
    <property type="component" value="Unassembled WGS sequence"/>
</dbReference>
<organism evidence="3 4">
    <name type="scientific">Actinomadura vinacea</name>
    <dbReference type="NCBI Taxonomy" id="115336"/>
    <lineage>
        <taxon>Bacteria</taxon>
        <taxon>Bacillati</taxon>
        <taxon>Actinomycetota</taxon>
        <taxon>Actinomycetes</taxon>
        <taxon>Streptosporangiales</taxon>
        <taxon>Thermomonosporaceae</taxon>
        <taxon>Actinomadura</taxon>
    </lineage>
</organism>
<feature type="region of interest" description="Disordered" evidence="1">
    <location>
        <begin position="239"/>
        <end position="267"/>
    </location>
</feature>
<dbReference type="RefSeq" id="WP_344594053.1">
    <property type="nucleotide sequence ID" value="NZ_BAAARW010000024.1"/>
</dbReference>
<evidence type="ECO:0000259" key="2">
    <source>
        <dbReference type="Pfam" id="PF20208"/>
    </source>
</evidence>
<evidence type="ECO:0000313" key="3">
    <source>
        <dbReference type="EMBL" id="GAA2440012.1"/>
    </source>
</evidence>
<gene>
    <name evidence="3" type="ORF">GCM10010191_64280</name>
</gene>
<feature type="domain" description="ARG and Rhodanese-Phosphatase-superfamily-associated" evidence="2">
    <location>
        <begin position="21"/>
        <end position="242"/>
    </location>
</feature>
<name>A0ABN3JWL9_9ACTN</name>
<comment type="caution">
    <text evidence="3">The sequence shown here is derived from an EMBL/GenBank/DDBJ whole genome shotgun (WGS) entry which is preliminary data.</text>
</comment>
<dbReference type="InterPro" id="IPR046699">
    <property type="entry name" value="ARPP-1"/>
</dbReference>
<protein>
    <recommendedName>
        <fullName evidence="2">ARG and Rhodanese-Phosphatase-superfamily-associated domain-containing protein</fullName>
    </recommendedName>
</protein>
<evidence type="ECO:0000256" key="1">
    <source>
        <dbReference type="SAM" id="MobiDB-lite"/>
    </source>
</evidence>
<dbReference type="Pfam" id="PF20208">
    <property type="entry name" value="ARPP-1"/>
    <property type="match status" value="1"/>
</dbReference>
<sequence length="347" mass="37841">MSDVTTLDTLVPGPLSLAGHRLGTPQRAGALTMVPISGPAYPGIVPPRTGLKLTRVAGYGRVELRNGAEQGVAIVPLHMGHVQDAAQNHALCRSAFLAAGQTLMFEDACCVQQSQGGYLAERDQWFFILPLELRARALELRGVPDYAKLWDDIAALNRRYGLPRRGHLEQILSRRRAVLTQFQSRLELQPGQLGALFFVDGRFAGLELAPDPRYFAEIWTPLVSFAYGVAAWYAHPGAGSGADASGGRRPEQDGRSEPFEPSEPSEPFEAFEARDLRELRAALDHDRAARIAEIADWLAATPTGPVRTVEEERYLSLRLSTVTGPHLAGQIVTDGDRAVYASLFAHA</sequence>
<reference evidence="3 4" key="1">
    <citation type="journal article" date="2019" name="Int. J. Syst. Evol. Microbiol.">
        <title>The Global Catalogue of Microorganisms (GCM) 10K type strain sequencing project: providing services to taxonomists for standard genome sequencing and annotation.</title>
        <authorList>
            <consortium name="The Broad Institute Genomics Platform"/>
            <consortium name="The Broad Institute Genome Sequencing Center for Infectious Disease"/>
            <person name="Wu L."/>
            <person name="Ma J."/>
        </authorList>
    </citation>
    <scope>NUCLEOTIDE SEQUENCE [LARGE SCALE GENOMIC DNA]</scope>
    <source>
        <strain evidence="3 4">JCM 3325</strain>
    </source>
</reference>
<accession>A0ABN3JWL9</accession>
<keyword evidence="4" id="KW-1185">Reference proteome</keyword>